<evidence type="ECO:0000313" key="3">
    <source>
        <dbReference type="Proteomes" id="UP000613401"/>
    </source>
</evidence>
<evidence type="ECO:0000313" key="2">
    <source>
        <dbReference type="EMBL" id="KAF3797434.1"/>
    </source>
</evidence>
<feature type="compositionally biased region" description="Pro residues" evidence="1">
    <location>
        <begin position="122"/>
        <end position="135"/>
    </location>
</feature>
<feature type="compositionally biased region" description="Pro residues" evidence="1">
    <location>
        <begin position="151"/>
        <end position="167"/>
    </location>
</feature>
<feature type="region of interest" description="Disordered" evidence="1">
    <location>
        <begin position="92"/>
        <end position="240"/>
    </location>
</feature>
<dbReference type="GeneID" id="69016540"/>
<reference evidence="2" key="2">
    <citation type="submission" date="2020-03" db="EMBL/GenBank/DDBJ databases">
        <authorList>
            <person name="Fu F.-F."/>
            <person name="Chen J."/>
        </authorList>
    </citation>
    <scope>NUCLEOTIDE SEQUENCE</scope>
    <source>
        <strain evidence="2">Lc1</strain>
    </source>
</reference>
<feature type="compositionally biased region" description="Polar residues" evidence="1">
    <location>
        <begin position="195"/>
        <end position="204"/>
    </location>
</feature>
<feature type="compositionally biased region" description="Basic residues" evidence="1">
    <location>
        <begin position="1"/>
        <end position="10"/>
    </location>
</feature>
<dbReference type="EMBL" id="WVTB01000117">
    <property type="protein sequence ID" value="KAF3797434.1"/>
    <property type="molecule type" value="Genomic_DNA"/>
</dbReference>
<comment type="caution">
    <text evidence="2">The sequence shown here is derived from an EMBL/GenBank/DDBJ whole genome shotgun (WGS) entry which is preliminary data.</text>
</comment>
<evidence type="ECO:0000256" key="1">
    <source>
        <dbReference type="SAM" id="MobiDB-lite"/>
    </source>
</evidence>
<name>A0A8H4FDX1_COLGL</name>
<reference evidence="2" key="1">
    <citation type="journal article" date="2020" name="Phytopathology">
        <title>Genome sequence and comparative analysis of Colletotrichum gloeosporioides isolated from Liriodendron leaves.</title>
        <authorList>
            <person name="Fu F.F."/>
            <person name="Hao Z."/>
            <person name="Wang P."/>
            <person name="Lu Y."/>
            <person name="Xue L.J."/>
            <person name="Wei G."/>
            <person name="Tian Y."/>
            <person name="Baishi H."/>
            <person name="Xu H."/>
            <person name="Shi J."/>
            <person name="Cheng T."/>
            <person name="Wang G."/>
            <person name="Yi Y."/>
            <person name="Chen J."/>
        </authorList>
    </citation>
    <scope>NUCLEOTIDE SEQUENCE</scope>
    <source>
        <strain evidence="2">Lc1</strain>
    </source>
</reference>
<organism evidence="2 3">
    <name type="scientific">Colletotrichum gloeosporioides</name>
    <name type="common">Anthracnose fungus</name>
    <name type="synonym">Glomerella cingulata</name>
    <dbReference type="NCBI Taxonomy" id="474922"/>
    <lineage>
        <taxon>Eukaryota</taxon>
        <taxon>Fungi</taxon>
        <taxon>Dikarya</taxon>
        <taxon>Ascomycota</taxon>
        <taxon>Pezizomycotina</taxon>
        <taxon>Sordariomycetes</taxon>
        <taxon>Hypocreomycetidae</taxon>
        <taxon>Glomerellales</taxon>
        <taxon>Glomerellaceae</taxon>
        <taxon>Colletotrichum</taxon>
        <taxon>Colletotrichum gloeosporioides species complex</taxon>
    </lineage>
</organism>
<feature type="region of interest" description="Disordered" evidence="1">
    <location>
        <begin position="1"/>
        <end position="37"/>
    </location>
</feature>
<protein>
    <submittedName>
        <fullName evidence="2">Uncharacterized protein</fullName>
    </submittedName>
</protein>
<dbReference type="AlphaFoldDB" id="A0A8H4FDX1"/>
<accession>A0A8H4FDX1</accession>
<sequence>MPQQTPRRRLGYPVSTPPVSTPPNNPPRSPRPGATYANGEETSLISFKHQLAYFQRLLGSVYTPASTGTPIPSAESAGHIVTAVREAKPKTVKFAAPSPSVSSEEDSEDDPRIVTGSIYSPPSSPQEPPQPPPKSPLRQKQERPTQGQLPAPTPPPKHALPEIPPTTPLRLSAYGVSGSQAASPARANTPMRAEASSNSSSAQHQPGVGLGDQTFGSDPRSPSVTSGSGTTPSRGRPTVNIRDCRVHGETYAHGCEWCHTDPIVRVVEIPRWDEYVPAWRRMNRPRQA</sequence>
<dbReference type="RefSeq" id="XP_045256598.1">
    <property type="nucleotide sequence ID" value="XM_045409353.1"/>
</dbReference>
<feature type="compositionally biased region" description="Low complexity" evidence="1">
    <location>
        <begin position="219"/>
        <end position="238"/>
    </location>
</feature>
<keyword evidence="3" id="KW-1185">Reference proteome</keyword>
<dbReference type="Proteomes" id="UP000613401">
    <property type="component" value="Unassembled WGS sequence"/>
</dbReference>
<feature type="compositionally biased region" description="Pro residues" evidence="1">
    <location>
        <begin position="15"/>
        <end position="30"/>
    </location>
</feature>
<gene>
    <name evidence="2" type="ORF">GCG54_00009407</name>
</gene>
<proteinExistence type="predicted"/>